<evidence type="ECO:0000313" key="2">
    <source>
        <dbReference type="Proteomes" id="UP000779507"/>
    </source>
</evidence>
<dbReference type="EC" id="4.1.1.44" evidence="1"/>
<name>A0ABX2FQE1_9BACT</name>
<dbReference type="EMBL" id="JABSNP010000006">
    <property type="protein sequence ID" value="NRT18771.1"/>
    <property type="molecule type" value="Genomic_DNA"/>
</dbReference>
<reference evidence="1 2" key="1">
    <citation type="submission" date="2020-05" db="EMBL/GenBank/DDBJ databases">
        <title>Genomic Encyclopedia of Type Strains, Phase IV (KMG-V): Genome sequencing to study the core and pangenomes of soil and plant-associated prokaryotes.</title>
        <authorList>
            <person name="Whitman W."/>
        </authorList>
    </citation>
    <scope>NUCLEOTIDE SEQUENCE [LARGE SCALE GENOMIC DNA]</scope>
    <source>
        <strain evidence="1 2">9A</strain>
    </source>
</reference>
<dbReference type="GO" id="GO:0047575">
    <property type="term" value="F:4-carboxymuconolactone decarboxylase activity"/>
    <property type="evidence" value="ECO:0007669"/>
    <property type="project" value="UniProtKB-EC"/>
</dbReference>
<keyword evidence="1" id="KW-0456">Lyase</keyword>
<dbReference type="PANTHER" id="PTHR34846:SF11">
    <property type="entry name" value="4-CARBOXYMUCONOLACTONE DECARBOXYLASE FAMILY PROTEIN (AFU_ORTHOLOGUE AFUA_6G11590)"/>
    <property type="match status" value="1"/>
</dbReference>
<dbReference type="PANTHER" id="PTHR34846">
    <property type="entry name" value="4-CARBOXYMUCONOLACTONE DECARBOXYLASE FAMILY PROTEIN (AFU_ORTHOLOGUE AFUA_6G11590)"/>
    <property type="match status" value="1"/>
</dbReference>
<dbReference type="RefSeq" id="WP_217425695.1">
    <property type="nucleotide sequence ID" value="NZ_JABSNP010000006.1"/>
</dbReference>
<gene>
    <name evidence="1" type="ORF">HNP98_001594</name>
</gene>
<comment type="caution">
    <text evidence="1">The sequence shown here is derived from an EMBL/GenBank/DDBJ whole genome shotgun (WGS) entry which is preliminary data.</text>
</comment>
<dbReference type="Proteomes" id="UP000779507">
    <property type="component" value="Unassembled WGS sequence"/>
</dbReference>
<proteinExistence type="predicted"/>
<accession>A0ABX2FQE1</accession>
<sequence length="200" mass="21405">MMPTPDHSLGGRLPLLWSADLDADQKKLYHALVDKMVGWANKSGFRADTADGRLIGPFNPMLFSPLISQATLDLTEAETAHTALSEKVRQVVILCVGAVWKADYELYARLAVGQKAGFDEATVQALAAGQRPTGLSAAEGVAYDFTHQLVAAHRVDQPLYQRAVETFGAKGVVDMVYLAGNYMTVSALLNTFAVPAPGAA</sequence>
<organism evidence="1 2">
    <name type="scientific">Hymenobacter caeli</name>
    <dbReference type="NCBI Taxonomy" id="2735894"/>
    <lineage>
        <taxon>Bacteria</taxon>
        <taxon>Pseudomonadati</taxon>
        <taxon>Bacteroidota</taxon>
        <taxon>Cytophagia</taxon>
        <taxon>Cytophagales</taxon>
        <taxon>Hymenobacteraceae</taxon>
        <taxon>Hymenobacter</taxon>
    </lineage>
</organism>
<keyword evidence="2" id="KW-1185">Reference proteome</keyword>
<evidence type="ECO:0000313" key="1">
    <source>
        <dbReference type="EMBL" id="NRT18771.1"/>
    </source>
</evidence>
<protein>
    <submittedName>
        <fullName evidence="1">4-carboxymuconolactone decarboxylase</fullName>
        <ecNumber evidence="1">4.1.1.44</ecNumber>
    </submittedName>
</protein>